<evidence type="ECO:0000313" key="8">
    <source>
        <dbReference type="EMBL" id="SJZ44847.1"/>
    </source>
</evidence>
<dbReference type="GO" id="GO:0046872">
    <property type="term" value="F:metal ion binding"/>
    <property type="evidence" value="ECO:0007669"/>
    <property type="project" value="UniProtKB-KW"/>
</dbReference>
<feature type="binding site" evidence="7">
    <location>
        <position position="93"/>
    </location>
    <ligand>
        <name>[2Fe-2S] cluster</name>
        <dbReference type="ChEBI" id="CHEBI:190135"/>
    </ligand>
</feature>
<dbReference type="Proteomes" id="UP000190625">
    <property type="component" value="Unassembled WGS sequence"/>
</dbReference>
<dbReference type="OrthoDB" id="9807941at2"/>
<keyword evidence="3 7" id="KW-0479">Metal-binding</keyword>
<dbReference type="InterPro" id="IPR041921">
    <property type="entry name" value="NuoE_N"/>
</dbReference>
<feature type="binding site" evidence="7">
    <location>
        <position position="134"/>
    </location>
    <ligand>
        <name>[2Fe-2S] cluster</name>
        <dbReference type="ChEBI" id="CHEBI:190135"/>
    </ligand>
</feature>
<evidence type="ECO:0000256" key="4">
    <source>
        <dbReference type="ARBA" id="ARBA00023004"/>
    </source>
</evidence>
<comment type="cofactor">
    <cofactor evidence="6">
        <name>[2Fe-2S] cluster</name>
        <dbReference type="ChEBI" id="CHEBI:190135"/>
    </cofactor>
</comment>
<proteinExistence type="inferred from homology"/>
<dbReference type="GO" id="GO:0051537">
    <property type="term" value="F:2 iron, 2 sulfur cluster binding"/>
    <property type="evidence" value="ECO:0007669"/>
    <property type="project" value="UniProtKB-KW"/>
</dbReference>
<sequence>MTEAKKSCPGCDGNNDDKRYQELDKVINKYKGEPGALIPVLHEAQKIFKYLPEEVQTYIARGLEISPNEVYGVVTFYSHFSTTPQGEYKIGVCMGTACYVKGAGKLIEEIEKELDVNVGETTPDRKFTLVQTRCIGACGLAPVITINDDVYGRLTPDQIPEILDKYRK</sequence>
<dbReference type="CDD" id="cd03064">
    <property type="entry name" value="TRX_Fd_NuoE"/>
    <property type="match status" value="1"/>
</dbReference>
<organism evidence="8 9">
    <name type="scientific">Selenihalanaerobacter shriftii</name>
    <dbReference type="NCBI Taxonomy" id="142842"/>
    <lineage>
        <taxon>Bacteria</taxon>
        <taxon>Bacillati</taxon>
        <taxon>Bacillota</taxon>
        <taxon>Clostridia</taxon>
        <taxon>Halanaerobiales</taxon>
        <taxon>Halobacteroidaceae</taxon>
        <taxon>Selenihalanaerobacter</taxon>
    </lineage>
</organism>
<dbReference type="STRING" id="142842.SAMN02745118_00884"/>
<dbReference type="InterPro" id="IPR042128">
    <property type="entry name" value="NuoE_dom"/>
</dbReference>
<dbReference type="InterPro" id="IPR028431">
    <property type="entry name" value="NADP_DH_HndA-like"/>
</dbReference>
<protein>
    <submittedName>
        <fullName evidence="8">NAD(P)-dependent iron-only hydrogenase diaphorase component iron-sulfur protein</fullName>
    </submittedName>
</protein>
<dbReference type="Pfam" id="PF01257">
    <property type="entry name" value="2Fe-2S_thioredx"/>
    <property type="match status" value="1"/>
</dbReference>
<dbReference type="AlphaFoldDB" id="A0A1T4KR86"/>
<evidence type="ECO:0000256" key="5">
    <source>
        <dbReference type="ARBA" id="ARBA00023014"/>
    </source>
</evidence>
<keyword evidence="9" id="KW-1185">Reference proteome</keyword>
<evidence type="ECO:0000256" key="3">
    <source>
        <dbReference type="ARBA" id="ARBA00022723"/>
    </source>
</evidence>
<dbReference type="NCBIfam" id="NF005722">
    <property type="entry name" value="PRK07539.1-2"/>
    <property type="match status" value="1"/>
</dbReference>
<dbReference type="EMBL" id="FUWM01000006">
    <property type="protein sequence ID" value="SJZ44847.1"/>
    <property type="molecule type" value="Genomic_DNA"/>
</dbReference>
<keyword evidence="5 7" id="KW-0411">Iron-sulfur</keyword>
<reference evidence="9" key="1">
    <citation type="submission" date="2017-02" db="EMBL/GenBank/DDBJ databases">
        <authorList>
            <person name="Varghese N."/>
            <person name="Submissions S."/>
        </authorList>
    </citation>
    <scope>NUCLEOTIDE SEQUENCE [LARGE SCALE GENOMIC DNA]</scope>
    <source>
        <strain evidence="9">ATCC BAA-73</strain>
    </source>
</reference>
<dbReference type="FunFam" id="3.40.30.10:FF:000015">
    <property type="entry name" value="NADH-quinone oxidoreductase subunit E"/>
    <property type="match status" value="1"/>
</dbReference>
<dbReference type="PANTHER" id="PTHR43342:SF2">
    <property type="entry name" value="POTENTIAL NAD-REDUCING HYDROGENASE SUBUNIT"/>
    <property type="match status" value="1"/>
</dbReference>
<evidence type="ECO:0000256" key="1">
    <source>
        <dbReference type="ARBA" id="ARBA00010643"/>
    </source>
</evidence>
<evidence type="ECO:0000256" key="6">
    <source>
        <dbReference type="ARBA" id="ARBA00034078"/>
    </source>
</evidence>
<evidence type="ECO:0000256" key="2">
    <source>
        <dbReference type="ARBA" id="ARBA00022714"/>
    </source>
</evidence>
<dbReference type="InterPro" id="IPR002023">
    <property type="entry name" value="NuoE-like"/>
</dbReference>
<accession>A0A1T4KR86</accession>
<gene>
    <name evidence="8" type="ORF">SAMN02745118_00884</name>
</gene>
<keyword evidence="4 7" id="KW-0408">Iron</keyword>
<dbReference type="Gene3D" id="3.40.30.10">
    <property type="entry name" value="Glutaredoxin"/>
    <property type="match status" value="1"/>
</dbReference>
<dbReference type="Gene3D" id="1.10.10.1590">
    <property type="entry name" value="NADH-quinone oxidoreductase subunit E"/>
    <property type="match status" value="1"/>
</dbReference>
<keyword evidence="2 7" id="KW-0001">2Fe-2S</keyword>
<dbReference type="FunFam" id="1.10.10.1590:FF:000001">
    <property type="entry name" value="NADH-quinone oxidoreductase subunit E"/>
    <property type="match status" value="1"/>
</dbReference>
<dbReference type="GO" id="GO:0016491">
    <property type="term" value="F:oxidoreductase activity"/>
    <property type="evidence" value="ECO:0007669"/>
    <property type="project" value="InterPro"/>
</dbReference>
<evidence type="ECO:0000313" key="9">
    <source>
        <dbReference type="Proteomes" id="UP000190625"/>
    </source>
</evidence>
<dbReference type="SUPFAM" id="SSF52833">
    <property type="entry name" value="Thioredoxin-like"/>
    <property type="match status" value="1"/>
</dbReference>
<evidence type="ECO:0000256" key="7">
    <source>
        <dbReference type="PIRSR" id="PIRSR000216-1"/>
    </source>
</evidence>
<dbReference type="RefSeq" id="WP_078809374.1">
    <property type="nucleotide sequence ID" value="NZ_FUWM01000006.1"/>
</dbReference>
<feature type="binding site" evidence="7">
    <location>
        <position position="98"/>
    </location>
    <ligand>
        <name>[2Fe-2S] cluster</name>
        <dbReference type="ChEBI" id="CHEBI:190135"/>
    </ligand>
</feature>
<comment type="similarity">
    <text evidence="1">Belongs to the complex I 24 kDa subunit family.</text>
</comment>
<dbReference type="PANTHER" id="PTHR43342">
    <property type="entry name" value="NADH-QUINONE OXIDOREDUCTASE, E SUBUNIT"/>
    <property type="match status" value="1"/>
</dbReference>
<name>A0A1T4KR86_9FIRM</name>
<comment type="cofactor">
    <cofactor evidence="7">
        <name>[2Fe-2S] cluster</name>
        <dbReference type="ChEBI" id="CHEBI:190135"/>
    </cofactor>
    <text evidence="7">Binds 1 [2Fe-2S] cluster.</text>
</comment>
<dbReference type="PIRSF" id="PIRSF000216">
    <property type="entry name" value="NADH_DH_24kDa"/>
    <property type="match status" value="1"/>
</dbReference>
<dbReference type="InterPro" id="IPR036249">
    <property type="entry name" value="Thioredoxin-like_sf"/>
</dbReference>
<feature type="binding site" evidence="7">
    <location>
        <position position="138"/>
    </location>
    <ligand>
        <name>[2Fe-2S] cluster</name>
        <dbReference type="ChEBI" id="CHEBI:190135"/>
    </ligand>
</feature>